<keyword evidence="10" id="KW-1185">Reference proteome</keyword>
<evidence type="ECO:0000256" key="1">
    <source>
        <dbReference type="ARBA" id="ARBA00004141"/>
    </source>
</evidence>
<accession>A0A166XDN5</accession>
<dbReference type="Pfam" id="PF20684">
    <property type="entry name" value="Fung_rhodopsin"/>
    <property type="match status" value="1"/>
</dbReference>
<evidence type="ECO:0000313" key="9">
    <source>
        <dbReference type="EMBL" id="KZP34679.1"/>
    </source>
</evidence>
<evidence type="ECO:0000256" key="4">
    <source>
        <dbReference type="ARBA" id="ARBA00023136"/>
    </source>
</evidence>
<feature type="transmembrane region" description="Helical" evidence="7">
    <location>
        <begin position="53"/>
        <end position="72"/>
    </location>
</feature>
<sequence>MVLPTLTALEHIAQPSVTTVRVVVTVFSFLAIAITLFRLVIQYRRSQLWWEDVWVIIAMVCEMVAVPVLWLLGSAAAEAPSKQSTWVVVHWLLNFPLTLSLWAARMSLLFSIIRITHPASRLRMVANLTAGFFALCCVDLTIQKQLVCVNSKPITSIRKSGSQLAITQICLDVVADSLLVALAWGLLRNARLRKSPRRIIHILFSASILITMAGILNNISIIEPDYAFAVITVYLQPTVSLIVCNLPVVVTFFYRQCKREKATDAGDSYDYTTSSSSTASKNTSDASPDNTRDTRGVARSGPIYSADLTPTILTQPSGTSQQSGTSCSLKAPSFEIS</sequence>
<name>A0A166XDN5_9AGAM</name>
<evidence type="ECO:0000313" key="10">
    <source>
        <dbReference type="Proteomes" id="UP000076532"/>
    </source>
</evidence>
<dbReference type="PANTHER" id="PTHR33048:SF47">
    <property type="entry name" value="INTEGRAL MEMBRANE PROTEIN-RELATED"/>
    <property type="match status" value="1"/>
</dbReference>
<dbReference type="InterPro" id="IPR049326">
    <property type="entry name" value="Rhodopsin_dom_fungi"/>
</dbReference>
<dbReference type="AlphaFoldDB" id="A0A166XDN5"/>
<evidence type="ECO:0000256" key="5">
    <source>
        <dbReference type="ARBA" id="ARBA00038359"/>
    </source>
</evidence>
<gene>
    <name evidence="9" type="ORF">FIBSPDRAFT_1035664</name>
</gene>
<dbReference type="InterPro" id="IPR052337">
    <property type="entry name" value="SAT4-like"/>
</dbReference>
<dbReference type="GO" id="GO:0016020">
    <property type="term" value="C:membrane"/>
    <property type="evidence" value="ECO:0007669"/>
    <property type="project" value="UniProtKB-SubCell"/>
</dbReference>
<feature type="transmembrane region" description="Helical" evidence="7">
    <location>
        <begin position="199"/>
        <end position="220"/>
    </location>
</feature>
<comment type="similarity">
    <text evidence="5">Belongs to the SAT4 family.</text>
</comment>
<feature type="transmembrane region" description="Helical" evidence="7">
    <location>
        <begin position="226"/>
        <end position="254"/>
    </location>
</feature>
<feature type="compositionally biased region" description="Low complexity" evidence="6">
    <location>
        <begin position="265"/>
        <end position="287"/>
    </location>
</feature>
<dbReference type="Proteomes" id="UP000076532">
    <property type="component" value="Unassembled WGS sequence"/>
</dbReference>
<keyword evidence="3 7" id="KW-1133">Transmembrane helix</keyword>
<feature type="domain" description="Rhodopsin" evidence="8">
    <location>
        <begin position="38"/>
        <end position="249"/>
    </location>
</feature>
<feature type="transmembrane region" description="Helical" evidence="7">
    <location>
        <begin position="20"/>
        <end position="41"/>
    </location>
</feature>
<evidence type="ECO:0000256" key="6">
    <source>
        <dbReference type="SAM" id="MobiDB-lite"/>
    </source>
</evidence>
<feature type="transmembrane region" description="Helical" evidence="7">
    <location>
        <begin position="163"/>
        <end position="187"/>
    </location>
</feature>
<reference evidence="9 10" key="1">
    <citation type="journal article" date="2016" name="Mol. Biol. Evol.">
        <title>Comparative Genomics of Early-Diverging Mushroom-Forming Fungi Provides Insights into the Origins of Lignocellulose Decay Capabilities.</title>
        <authorList>
            <person name="Nagy L.G."/>
            <person name="Riley R."/>
            <person name="Tritt A."/>
            <person name="Adam C."/>
            <person name="Daum C."/>
            <person name="Floudas D."/>
            <person name="Sun H."/>
            <person name="Yadav J.S."/>
            <person name="Pangilinan J."/>
            <person name="Larsson K.H."/>
            <person name="Matsuura K."/>
            <person name="Barry K."/>
            <person name="Labutti K."/>
            <person name="Kuo R."/>
            <person name="Ohm R.A."/>
            <person name="Bhattacharya S.S."/>
            <person name="Shirouzu T."/>
            <person name="Yoshinaga Y."/>
            <person name="Martin F.M."/>
            <person name="Grigoriev I.V."/>
            <person name="Hibbett D.S."/>
        </authorList>
    </citation>
    <scope>NUCLEOTIDE SEQUENCE [LARGE SCALE GENOMIC DNA]</scope>
    <source>
        <strain evidence="9 10">CBS 109695</strain>
    </source>
</reference>
<evidence type="ECO:0000256" key="2">
    <source>
        <dbReference type="ARBA" id="ARBA00022692"/>
    </source>
</evidence>
<dbReference type="EMBL" id="KV417480">
    <property type="protein sequence ID" value="KZP34679.1"/>
    <property type="molecule type" value="Genomic_DNA"/>
</dbReference>
<evidence type="ECO:0000259" key="8">
    <source>
        <dbReference type="Pfam" id="PF20684"/>
    </source>
</evidence>
<comment type="subcellular location">
    <subcellularLocation>
        <location evidence="1">Membrane</location>
        <topology evidence="1">Multi-pass membrane protein</topology>
    </subcellularLocation>
</comment>
<keyword evidence="4 7" id="KW-0472">Membrane</keyword>
<feature type="transmembrane region" description="Helical" evidence="7">
    <location>
        <begin position="125"/>
        <end position="143"/>
    </location>
</feature>
<feature type="compositionally biased region" description="Low complexity" evidence="6">
    <location>
        <begin position="314"/>
        <end position="328"/>
    </location>
</feature>
<evidence type="ECO:0000256" key="7">
    <source>
        <dbReference type="SAM" id="Phobius"/>
    </source>
</evidence>
<feature type="region of interest" description="Disordered" evidence="6">
    <location>
        <begin position="265"/>
        <end position="337"/>
    </location>
</feature>
<protein>
    <recommendedName>
        <fullName evidence="8">Rhodopsin domain-containing protein</fullName>
    </recommendedName>
</protein>
<evidence type="ECO:0000256" key="3">
    <source>
        <dbReference type="ARBA" id="ARBA00022989"/>
    </source>
</evidence>
<keyword evidence="2 7" id="KW-0812">Transmembrane</keyword>
<organism evidence="9 10">
    <name type="scientific">Athelia psychrophila</name>
    <dbReference type="NCBI Taxonomy" id="1759441"/>
    <lineage>
        <taxon>Eukaryota</taxon>
        <taxon>Fungi</taxon>
        <taxon>Dikarya</taxon>
        <taxon>Basidiomycota</taxon>
        <taxon>Agaricomycotina</taxon>
        <taxon>Agaricomycetes</taxon>
        <taxon>Agaricomycetidae</taxon>
        <taxon>Atheliales</taxon>
        <taxon>Atheliaceae</taxon>
        <taxon>Athelia</taxon>
    </lineage>
</organism>
<dbReference type="OrthoDB" id="444631at2759"/>
<feature type="transmembrane region" description="Helical" evidence="7">
    <location>
        <begin position="92"/>
        <end position="113"/>
    </location>
</feature>
<proteinExistence type="inferred from homology"/>
<dbReference type="PANTHER" id="PTHR33048">
    <property type="entry name" value="PTH11-LIKE INTEGRAL MEMBRANE PROTEIN (AFU_ORTHOLOGUE AFUA_5G11245)"/>
    <property type="match status" value="1"/>
</dbReference>